<dbReference type="Proteomes" id="UP001151582">
    <property type="component" value="Unassembled WGS sequence"/>
</dbReference>
<dbReference type="PANTHER" id="PTHR31126:SF48">
    <property type="entry name" value="INOSITOL PHOSPHATASE SIW14"/>
    <property type="match status" value="1"/>
</dbReference>
<reference evidence="10" key="1">
    <citation type="submission" date="2022-07" db="EMBL/GenBank/DDBJ databases">
        <title>Phylogenomic reconstructions and comparative analyses of Kickxellomycotina fungi.</title>
        <authorList>
            <person name="Reynolds N.K."/>
            <person name="Stajich J.E."/>
            <person name="Barry K."/>
            <person name="Grigoriev I.V."/>
            <person name="Crous P."/>
            <person name="Smith M.E."/>
        </authorList>
    </citation>
    <scope>NUCLEOTIDE SEQUENCE</scope>
    <source>
        <strain evidence="10">RSA 567</strain>
    </source>
</reference>
<evidence type="ECO:0000256" key="1">
    <source>
        <dbReference type="ARBA" id="ARBA00012527"/>
    </source>
</evidence>
<dbReference type="PRINTS" id="PR01911">
    <property type="entry name" value="PFDSPHPHTASE"/>
</dbReference>
<dbReference type="GO" id="GO:0052840">
    <property type="term" value="F:inositol diphosphate tetrakisphosphate diphosphatase activity"/>
    <property type="evidence" value="ECO:0007669"/>
    <property type="project" value="TreeGrafter"/>
</dbReference>
<dbReference type="EMBL" id="JANBQB010000111">
    <property type="protein sequence ID" value="KAJ1981793.1"/>
    <property type="molecule type" value="Genomic_DNA"/>
</dbReference>
<dbReference type="PANTHER" id="PTHR31126">
    <property type="entry name" value="TYROSINE-PROTEIN PHOSPHATASE"/>
    <property type="match status" value="1"/>
</dbReference>
<evidence type="ECO:0000313" key="11">
    <source>
        <dbReference type="Proteomes" id="UP001151582"/>
    </source>
</evidence>
<sequence>MATPAPGLARRLVDQQRGGTLAAVQSKAEQSVILSAVPSDQLLSAVTKLVNRQLLQSSQAAATIAVDLPAPSTTLAPELPKQANLISPDQLTPPLRPANDANASDAPPAGYGVHESVPLDQSQAVAKSQAKKKRKKKKGQQSNSPATAGEPNTSHRTNVALCAVTSGALDHSQPEMFVPPANFAMVAPFVYRSSFPSPKNFPFLLKLGLKSILTLVLEDYPEPNLSFLRDHNIRLFQFRVPGNKEPFIDIPQDAICSALTVLLDKRNHPVLIHCNKGKHRTGCLVGCLRKLQHWSHSAIFNEYRLYSYPKSRHLDQQFIELFDISQIWPRVDREFLPNWPTLF</sequence>
<dbReference type="GO" id="GO:0016791">
    <property type="term" value="F:phosphatase activity"/>
    <property type="evidence" value="ECO:0007669"/>
    <property type="project" value="InterPro"/>
</dbReference>
<dbReference type="PROSITE" id="PS50054">
    <property type="entry name" value="TYR_PHOSPHATASE_DUAL"/>
    <property type="match status" value="1"/>
</dbReference>
<evidence type="ECO:0000256" key="6">
    <source>
        <dbReference type="ARBA" id="ARBA00047927"/>
    </source>
</evidence>
<feature type="region of interest" description="Disordered" evidence="8">
    <location>
        <begin position="85"/>
        <end position="155"/>
    </location>
</feature>
<dbReference type="InterPro" id="IPR020422">
    <property type="entry name" value="TYR_PHOSPHATASE_DUAL_dom"/>
</dbReference>
<comment type="catalytic activity">
    <reaction evidence="6">
        <text>1,5-bis(diphospho)-1D-myo-inositol 2,3,4,6-tetrakisphosphate + H2O = 1-diphospho-1D-myo-inositol 2,3,4,5,6-pentakisphosphate + phosphate + 2 H(+)</text>
        <dbReference type="Rhea" id="RHEA:79699"/>
        <dbReference type="ChEBI" id="CHEBI:15377"/>
        <dbReference type="ChEBI" id="CHEBI:15378"/>
        <dbReference type="ChEBI" id="CHEBI:43474"/>
        <dbReference type="ChEBI" id="CHEBI:74946"/>
        <dbReference type="ChEBI" id="CHEBI:77983"/>
        <dbReference type="EC" id="3.6.1.52"/>
    </reaction>
    <physiologicalReaction direction="left-to-right" evidence="6">
        <dbReference type="Rhea" id="RHEA:79700"/>
    </physiologicalReaction>
</comment>
<evidence type="ECO:0000259" key="9">
    <source>
        <dbReference type="PROSITE" id="PS50054"/>
    </source>
</evidence>
<organism evidence="10 11">
    <name type="scientific">Dimargaris verticillata</name>
    <dbReference type="NCBI Taxonomy" id="2761393"/>
    <lineage>
        <taxon>Eukaryota</taxon>
        <taxon>Fungi</taxon>
        <taxon>Fungi incertae sedis</taxon>
        <taxon>Zoopagomycota</taxon>
        <taxon>Kickxellomycotina</taxon>
        <taxon>Dimargaritomycetes</taxon>
        <taxon>Dimargaritales</taxon>
        <taxon>Dimargaritaceae</taxon>
        <taxon>Dimargaris</taxon>
    </lineage>
</organism>
<dbReference type="FunFam" id="3.90.190.10:FF:000024">
    <property type="entry name" value="probable tyrosine-protein phosphatase At1g05000"/>
    <property type="match status" value="1"/>
</dbReference>
<feature type="compositionally biased region" description="Basic residues" evidence="8">
    <location>
        <begin position="129"/>
        <end position="139"/>
    </location>
</feature>
<dbReference type="InterPro" id="IPR004861">
    <property type="entry name" value="Siw14-like"/>
</dbReference>
<feature type="domain" description="Tyrosine-protein phosphatase" evidence="9">
    <location>
        <begin position="182"/>
        <end position="334"/>
    </location>
</feature>
<keyword evidence="2 10" id="KW-0378">Hydrolase</keyword>
<evidence type="ECO:0000256" key="7">
    <source>
        <dbReference type="ARBA" id="ARBA00048424"/>
    </source>
</evidence>
<dbReference type="OrthoDB" id="6375174at2759"/>
<dbReference type="GO" id="GO:0005737">
    <property type="term" value="C:cytoplasm"/>
    <property type="evidence" value="ECO:0007669"/>
    <property type="project" value="TreeGrafter"/>
</dbReference>
<protein>
    <recommendedName>
        <fullName evidence="1">diphosphoinositol-polyphosphate diphosphatase</fullName>
        <ecNumber evidence="1">3.6.1.52</ecNumber>
    </recommendedName>
</protein>
<dbReference type="AlphaFoldDB" id="A0A9W8B3Q4"/>
<dbReference type="Gene3D" id="3.90.190.10">
    <property type="entry name" value="Protein tyrosine phosphatase superfamily"/>
    <property type="match status" value="1"/>
</dbReference>
<feature type="compositionally biased region" description="Low complexity" evidence="8">
    <location>
        <begin position="97"/>
        <end position="109"/>
    </location>
</feature>
<evidence type="ECO:0000256" key="5">
    <source>
        <dbReference type="ARBA" id="ARBA00047562"/>
    </source>
</evidence>
<evidence type="ECO:0000256" key="8">
    <source>
        <dbReference type="SAM" id="MobiDB-lite"/>
    </source>
</evidence>
<dbReference type="InterPro" id="IPR020428">
    <property type="entry name" value="PFA-DSPs"/>
</dbReference>
<proteinExistence type="inferred from homology"/>
<dbReference type="Pfam" id="PF03162">
    <property type="entry name" value="Y_phosphatase2"/>
    <property type="match status" value="1"/>
</dbReference>
<dbReference type="PROSITE" id="PS00383">
    <property type="entry name" value="TYR_PHOSPHATASE_1"/>
    <property type="match status" value="1"/>
</dbReference>
<dbReference type="CDD" id="cd14528">
    <property type="entry name" value="PFA-DSP_Siw14"/>
    <property type="match status" value="1"/>
</dbReference>
<dbReference type="InterPro" id="IPR016130">
    <property type="entry name" value="Tyr_Pase_AS"/>
</dbReference>
<comment type="catalytic activity">
    <reaction evidence="5">
        <text>3,5-bis(diphospho)-1D-myo-inositol 1,2,4,6-tetrakisphosphate + H2O = 3-diphospho-1D-myo-inositol 1,2,4,5,6-pentakisphosphate + phosphate + 2 H(+)</text>
        <dbReference type="Rhea" id="RHEA:56312"/>
        <dbReference type="ChEBI" id="CHEBI:15377"/>
        <dbReference type="ChEBI" id="CHEBI:15378"/>
        <dbReference type="ChEBI" id="CHEBI:43474"/>
        <dbReference type="ChEBI" id="CHEBI:140372"/>
        <dbReference type="ChEBI" id="CHEBI:140374"/>
        <dbReference type="EC" id="3.6.1.52"/>
    </reaction>
    <physiologicalReaction direction="left-to-right" evidence="5">
        <dbReference type="Rhea" id="RHEA:56313"/>
    </physiologicalReaction>
</comment>
<evidence type="ECO:0000256" key="3">
    <source>
        <dbReference type="ARBA" id="ARBA00044949"/>
    </source>
</evidence>
<comment type="similarity">
    <text evidence="3">Belongs to the protein-tyrosine phosphatase family. Atypical dual-specificity phosphatase Siw14-like subfamily.</text>
</comment>
<comment type="catalytic activity">
    <reaction evidence="7">
        <text>6-diphospho-1D-myo-inositol pentakisphosphate + H2O = 1D-myo-inositol hexakisphosphate + phosphate + H(+)</text>
        <dbReference type="Rhea" id="RHEA:79703"/>
        <dbReference type="ChEBI" id="CHEBI:15377"/>
        <dbReference type="ChEBI" id="CHEBI:15378"/>
        <dbReference type="ChEBI" id="CHEBI:43474"/>
        <dbReference type="ChEBI" id="CHEBI:58130"/>
        <dbReference type="ChEBI" id="CHEBI:230534"/>
        <dbReference type="EC" id="3.6.1.52"/>
    </reaction>
    <physiologicalReaction direction="left-to-right" evidence="7">
        <dbReference type="Rhea" id="RHEA:79704"/>
    </physiologicalReaction>
</comment>
<dbReference type="EC" id="3.6.1.52" evidence="1"/>
<keyword evidence="11" id="KW-1185">Reference proteome</keyword>
<feature type="compositionally biased region" description="Polar residues" evidence="8">
    <location>
        <begin position="143"/>
        <end position="155"/>
    </location>
</feature>
<name>A0A9W8B3Q4_9FUNG</name>
<comment type="caution">
    <text evidence="10">The sequence shown here is derived from an EMBL/GenBank/DDBJ whole genome shotgun (WGS) entry which is preliminary data.</text>
</comment>
<gene>
    <name evidence="10" type="primary">SIW14_1</name>
    <name evidence="10" type="ORF">H4R34_001941</name>
</gene>
<evidence type="ECO:0000256" key="2">
    <source>
        <dbReference type="ARBA" id="ARBA00022801"/>
    </source>
</evidence>
<comment type="catalytic activity">
    <reaction evidence="4">
        <text>5-diphospho-1D-myo-inositol 1,2,3,4,6-pentakisphosphate + H2O = 1D-myo-inositol hexakisphosphate + phosphate + H(+)</text>
        <dbReference type="Rhea" id="RHEA:22384"/>
        <dbReference type="ChEBI" id="CHEBI:15377"/>
        <dbReference type="ChEBI" id="CHEBI:15378"/>
        <dbReference type="ChEBI" id="CHEBI:43474"/>
        <dbReference type="ChEBI" id="CHEBI:58130"/>
        <dbReference type="ChEBI" id="CHEBI:58628"/>
        <dbReference type="EC" id="3.6.1.52"/>
    </reaction>
    <physiologicalReaction direction="left-to-right" evidence="4">
        <dbReference type="Rhea" id="RHEA:22385"/>
    </physiologicalReaction>
</comment>
<dbReference type="SUPFAM" id="SSF52799">
    <property type="entry name" value="(Phosphotyrosine protein) phosphatases II"/>
    <property type="match status" value="1"/>
</dbReference>
<accession>A0A9W8B3Q4</accession>
<evidence type="ECO:0000256" key="4">
    <source>
        <dbReference type="ARBA" id="ARBA00047342"/>
    </source>
</evidence>
<evidence type="ECO:0000313" key="10">
    <source>
        <dbReference type="EMBL" id="KAJ1981793.1"/>
    </source>
</evidence>
<dbReference type="InterPro" id="IPR029021">
    <property type="entry name" value="Prot-tyrosine_phosphatase-like"/>
</dbReference>